<evidence type="ECO:0000313" key="3">
    <source>
        <dbReference type="EMBL" id="ABK17021.1"/>
    </source>
</evidence>
<dbReference type="STRING" id="335543.Sfum_1330"/>
<evidence type="ECO:0000256" key="1">
    <source>
        <dbReference type="ARBA" id="ARBA00023014"/>
    </source>
</evidence>
<protein>
    <recommendedName>
        <fullName evidence="2">DUF362 domain-containing protein</fullName>
    </recommendedName>
</protein>
<name>A0LHW9_SYNFM</name>
<sequence length="332" mass="35286">MKRDSDEKELNRRDFLVRSARAGGFIAAAGLLGYRLHDDTGARGLSSDEERQAVLADYSVPGTSRKMSIVTGQDRVTSVRLGLEAMGGIESFIKRGDKVLIKVNAAFATAPALSATTDPRLLSEVVRLCLKAGASEVAVTDNPINDPQSCFALTGIGEAARSSGAKVIYPKQTFFRPVTLPGGNLIRKWPVLVTPFEGVGKVIGMAPVKDHHRSGASMTMKNWYGLFGGRRNIFHQNIHEFIMELAMLVKPTLVILDGITAMMTNGPTGGSLADLKQTNTLVVGTDQVAVDAFGATLLGKSVHDLPYIMKAEAAGAGTADFESLGPARVTAG</sequence>
<accession>A0LHW9</accession>
<gene>
    <name evidence="3" type="ordered locus">Sfum_1330</name>
</gene>
<dbReference type="InterPro" id="IPR007160">
    <property type="entry name" value="DUF362"/>
</dbReference>
<evidence type="ECO:0000313" key="4">
    <source>
        <dbReference type="Proteomes" id="UP000001784"/>
    </source>
</evidence>
<dbReference type="AlphaFoldDB" id="A0LHW9"/>
<keyword evidence="1" id="KW-0408">Iron</keyword>
<keyword evidence="1" id="KW-0479">Metal-binding</keyword>
<proteinExistence type="predicted"/>
<evidence type="ECO:0000259" key="2">
    <source>
        <dbReference type="Pfam" id="PF04015"/>
    </source>
</evidence>
<dbReference type="PROSITE" id="PS51318">
    <property type="entry name" value="TAT"/>
    <property type="match status" value="1"/>
</dbReference>
<dbReference type="InterPro" id="IPR006311">
    <property type="entry name" value="TAT_signal"/>
</dbReference>
<keyword evidence="1" id="KW-0411">Iron-sulfur</keyword>
<dbReference type="EMBL" id="CP000478">
    <property type="protein sequence ID" value="ABK17021.1"/>
    <property type="molecule type" value="Genomic_DNA"/>
</dbReference>
<reference evidence="3 4" key="1">
    <citation type="submission" date="2006-10" db="EMBL/GenBank/DDBJ databases">
        <title>Complete sequence of Syntrophobacter fumaroxidans MPOB.</title>
        <authorList>
            <consortium name="US DOE Joint Genome Institute"/>
            <person name="Copeland A."/>
            <person name="Lucas S."/>
            <person name="Lapidus A."/>
            <person name="Barry K."/>
            <person name="Detter J.C."/>
            <person name="Glavina del Rio T."/>
            <person name="Hammon N."/>
            <person name="Israni S."/>
            <person name="Pitluck S."/>
            <person name="Goltsman E.G."/>
            <person name="Martinez M."/>
            <person name="Schmutz J."/>
            <person name="Larimer F."/>
            <person name="Land M."/>
            <person name="Hauser L."/>
            <person name="Kyrpides N."/>
            <person name="Kim E."/>
            <person name="Boone D.R."/>
            <person name="Brockman F."/>
            <person name="Culley D."/>
            <person name="Ferry J."/>
            <person name="Gunsalus R."/>
            <person name="McInerney M.J."/>
            <person name="Morrison M."/>
            <person name="Plugge C."/>
            <person name="Rohlin L."/>
            <person name="Scholten J."/>
            <person name="Sieber J."/>
            <person name="Stams A.J.M."/>
            <person name="Worm P."/>
            <person name="Henstra A.M."/>
            <person name="Richardson P."/>
        </authorList>
    </citation>
    <scope>NUCLEOTIDE SEQUENCE [LARGE SCALE GENOMIC DNA]</scope>
    <source>
        <strain evidence="4">DSM 10017 / MPOB</strain>
    </source>
</reference>
<dbReference type="HOGENOM" id="CLU_044970_0_0_7"/>
<dbReference type="Proteomes" id="UP000001784">
    <property type="component" value="Chromosome"/>
</dbReference>
<dbReference type="GO" id="GO:0051536">
    <property type="term" value="F:iron-sulfur cluster binding"/>
    <property type="evidence" value="ECO:0007669"/>
    <property type="project" value="UniProtKB-KW"/>
</dbReference>
<organism evidence="3 4">
    <name type="scientific">Syntrophobacter fumaroxidans (strain DSM 10017 / MPOB)</name>
    <dbReference type="NCBI Taxonomy" id="335543"/>
    <lineage>
        <taxon>Bacteria</taxon>
        <taxon>Pseudomonadati</taxon>
        <taxon>Thermodesulfobacteriota</taxon>
        <taxon>Syntrophobacteria</taxon>
        <taxon>Syntrophobacterales</taxon>
        <taxon>Syntrophobacteraceae</taxon>
        <taxon>Syntrophobacter</taxon>
    </lineage>
</organism>
<dbReference type="OrthoDB" id="9785671at2"/>
<dbReference type="Pfam" id="PF04015">
    <property type="entry name" value="DUF362"/>
    <property type="match status" value="1"/>
</dbReference>
<dbReference type="InParanoid" id="A0LHW9"/>
<dbReference type="KEGG" id="sfu:Sfum_1330"/>
<feature type="domain" description="DUF362" evidence="2">
    <location>
        <begin position="99"/>
        <end position="295"/>
    </location>
</feature>
<dbReference type="RefSeq" id="WP_011698192.1">
    <property type="nucleotide sequence ID" value="NC_008554.1"/>
</dbReference>
<keyword evidence="4" id="KW-1185">Reference proteome</keyword>
<dbReference type="eggNOG" id="COG2006">
    <property type="taxonomic scope" value="Bacteria"/>
</dbReference>